<proteinExistence type="inferred from homology"/>
<dbReference type="Gene3D" id="3.20.20.70">
    <property type="entry name" value="Aldolase class I"/>
    <property type="match status" value="1"/>
</dbReference>
<reference evidence="15 16" key="1">
    <citation type="submission" date="2018-08" db="EMBL/GenBank/DDBJ databases">
        <title>The metabolism and importance of syntrophic acetate oxidation coupled to methane or sulfide production in haloalkaline environments.</title>
        <authorList>
            <person name="Timmers P.H.A."/>
            <person name="Vavourakis C.D."/>
            <person name="Sorokin D.Y."/>
            <person name="Sinninghe Damste J.S."/>
            <person name="Muyzer G."/>
            <person name="Stams A.J.M."/>
            <person name="Plugge C.M."/>
        </authorList>
    </citation>
    <scope>NUCLEOTIDE SEQUENCE [LARGE SCALE GENOMIC DNA]</scope>
    <source>
        <strain evidence="15">MSAO_Bac1</strain>
    </source>
</reference>
<evidence type="ECO:0000256" key="14">
    <source>
        <dbReference type="PIRSR" id="PIRSR001461-3"/>
    </source>
</evidence>
<evidence type="ECO:0000256" key="10">
    <source>
        <dbReference type="HAMAP-Rule" id="MF_02227"/>
    </source>
</evidence>
<dbReference type="Proteomes" id="UP000285138">
    <property type="component" value="Unassembled WGS sequence"/>
</dbReference>
<comment type="pathway">
    <text evidence="10">Carbohydrate degradation.</text>
</comment>
<sequence length="217" mass="23408">MAKIAPSILSADFACLLDEVKKIENAGADWVHIDVMDGHFVPNITIGPLIVKSLKGRTNLPLDVHLMISEPDRYINEFVKAGADILTVHAEATLHLHRTLQRVKNLGVKAGVALNPSTSLSVLDYLLDEIDMVLIMSVNPGFGGQNFIKSSITKIKKLKGMIGDRPVLVQVDGGINPVTAPLVREAGADVLVAGSAVFSQEDTGQAIKLLRTEKRMV</sequence>
<dbReference type="EC" id="5.1.3.1" evidence="7 10"/>
<dbReference type="NCBIfam" id="NF004076">
    <property type="entry name" value="PRK05581.1-4"/>
    <property type="match status" value="1"/>
</dbReference>
<dbReference type="HAMAP" id="MF_02227">
    <property type="entry name" value="RPE"/>
    <property type="match status" value="1"/>
</dbReference>
<evidence type="ECO:0000256" key="4">
    <source>
        <dbReference type="ARBA" id="ARBA00001947"/>
    </source>
</evidence>
<accession>A0A424YHT4</accession>
<gene>
    <name evidence="10" type="primary">rpe</name>
    <name evidence="15" type="ORF">D5R97_01540</name>
</gene>
<comment type="cofactor">
    <cofactor evidence="10 13">
        <name>a divalent metal cation</name>
        <dbReference type="ChEBI" id="CHEBI:60240"/>
    </cofactor>
    <text evidence="10 13">Binds 1 divalent metal cation per subunit.</text>
</comment>
<keyword evidence="8 10" id="KW-0479">Metal-binding</keyword>
<protein>
    <recommendedName>
        <fullName evidence="7 10">Ribulose-phosphate 3-epimerase</fullName>
        <ecNumber evidence="7 10">5.1.3.1</ecNumber>
    </recommendedName>
</protein>
<feature type="binding site" evidence="14">
    <location>
        <position position="174"/>
    </location>
    <ligand>
        <name>substrate</name>
    </ligand>
</feature>
<dbReference type="GO" id="GO:0004750">
    <property type="term" value="F:D-ribulose-phosphate 3-epimerase activity"/>
    <property type="evidence" value="ECO:0007669"/>
    <property type="project" value="UniProtKB-UniRule"/>
</dbReference>
<dbReference type="FunFam" id="3.20.20.70:FF:000004">
    <property type="entry name" value="Ribulose-phosphate 3-epimerase"/>
    <property type="match status" value="1"/>
</dbReference>
<feature type="binding site" evidence="10">
    <location>
        <begin position="172"/>
        <end position="174"/>
    </location>
    <ligand>
        <name>substrate</name>
    </ligand>
</feature>
<comment type="catalytic activity">
    <reaction evidence="1 10 11">
        <text>D-ribulose 5-phosphate = D-xylulose 5-phosphate</text>
        <dbReference type="Rhea" id="RHEA:13677"/>
        <dbReference type="ChEBI" id="CHEBI:57737"/>
        <dbReference type="ChEBI" id="CHEBI:58121"/>
        <dbReference type="EC" id="5.1.3.1"/>
    </reaction>
</comment>
<dbReference type="InterPro" id="IPR000056">
    <property type="entry name" value="Ribul_P_3_epim-like"/>
</dbReference>
<evidence type="ECO:0000256" key="13">
    <source>
        <dbReference type="PIRSR" id="PIRSR001461-2"/>
    </source>
</evidence>
<dbReference type="PANTHER" id="PTHR11749">
    <property type="entry name" value="RIBULOSE-5-PHOSPHATE-3-EPIMERASE"/>
    <property type="match status" value="1"/>
</dbReference>
<comment type="cofactor">
    <cofactor evidence="4">
        <name>Zn(2+)</name>
        <dbReference type="ChEBI" id="CHEBI:29105"/>
    </cofactor>
</comment>
<evidence type="ECO:0000256" key="3">
    <source>
        <dbReference type="ARBA" id="ARBA00001941"/>
    </source>
</evidence>
<keyword evidence="13" id="KW-0862">Zinc</keyword>
<dbReference type="GO" id="GO:0046872">
    <property type="term" value="F:metal ion binding"/>
    <property type="evidence" value="ECO:0007669"/>
    <property type="project" value="UniProtKB-UniRule"/>
</dbReference>
<dbReference type="AlphaFoldDB" id="A0A424YHT4"/>
<evidence type="ECO:0000256" key="7">
    <source>
        <dbReference type="ARBA" id="ARBA00013188"/>
    </source>
</evidence>
<evidence type="ECO:0000256" key="9">
    <source>
        <dbReference type="ARBA" id="ARBA00023235"/>
    </source>
</evidence>
<evidence type="ECO:0000256" key="6">
    <source>
        <dbReference type="ARBA" id="ARBA00009541"/>
    </source>
</evidence>
<feature type="binding site" evidence="10 14">
    <location>
        <position position="65"/>
    </location>
    <ligand>
        <name>substrate</name>
    </ligand>
</feature>
<keyword evidence="13" id="KW-0464">Manganese</keyword>
<dbReference type="GO" id="GO:0019323">
    <property type="term" value="P:pentose catabolic process"/>
    <property type="evidence" value="ECO:0007669"/>
    <property type="project" value="UniProtKB-UniRule"/>
</dbReference>
<keyword evidence="13" id="KW-0170">Cobalt</keyword>
<feature type="binding site" evidence="10 13">
    <location>
        <position position="34"/>
    </location>
    <ligand>
        <name>a divalent metal cation</name>
        <dbReference type="ChEBI" id="CHEBI:60240"/>
    </ligand>
</feature>
<comment type="function">
    <text evidence="10">Catalyzes the reversible epimerization of D-ribulose 5-phosphate to D-xylulose 5-phosphate.</text>
</comment>
<dbReference type="InterPro" id="IPR026019">
    <property type="entry name" value="Ribul_P_3_epim"/>
</dbReference>
<dbReference type="InterPro" id="IPR011060">
    <property type="entry name" value="RibuloseP-bd_barrel"/>
</dbReference>
<feature type="active site" description="Proton acceptor" evidence="10 12">
    <location>
        <position position="34"/>
    </location>
</feature>
<organism evidence="15 16">
    <name type="scientific">Candidatus Syntrophonatronum acetioxidans</name>
    <dbReference type="NCBI Taxonomy" id="1795816"/>
    <lineage>
        <taxon>Bacteria</taxon>
        <taxon>Bacillati</taxon>
        <taxon>Bacillota</taxon>
        <taxon>Clostridia</taxon>
        <taxon>Eubacteriales</taxon>
        <taxon>Syntrophomonadaceae</taxon>
        <taxon>Candidatus Syntrophonatronum</taxon>
    </lineage>
</organism>
<comment type="similarity">
    <text evidence="6 10 11">Belongs to the ribulose-phosphate 3-epimerase family.</text>
</comment>
<feature type="binding site" evidence="10 14">
    <location>
        <begin position="194"/>
        <end position="195"/>
    </location>
    <ligand>
        <name>substrate</name>
    </ligand>
</feature>
<feature type="binding site" evidence="10 13">
    <location>
        <position position="172"/>
    </location>
    <ligand>
        <name>a divalent metal cation</name>
        <dbReference type="ChEBI" id="CHEBI:60240"/>
    </ligand>
</feature>
<keyword evidence="9 10" id="KW-0413">Isomerase</keyword>
<comment type="cofactor">
    <cofactor evidence="3">
        <name>Co(2+)</name>
        <dbReference type="ChEBI" id="CHEBI:48828"/>
    </cofactor>
</comment>
<evidence type="ECO:0000256" key="1">
    <source>
        <dbReference type="ARBA" id="ARBA00001782"/>
    </source>
</evidence>
<evidence type="ECO:0000313" key="16">
    <source>
        <dbReference type="Proteomes" id="UP000285138"/>
    </source>
</evidence>
<feature type="active site" description="Proton donor" evidence="10 12">
    <location>
        <position position="172"/>
    </location>
</feature>
<keyword evidence="10 11" id="KW-0119">Carbohydrate metabolism</keyword>
<evidence type="ECO:0000313" key="15">
    <source>
        <dbReference type="EMBL" id="RQD77823.1"/>
    </source>
</evidence>
<evidence type="ECO:0000256" key="5">
    <source>
        <dbReference type="ARBA" id="ARBA00001954"/>
    </source>
</evidence>
<dbReference type="PROSITE" id="PS01086">
    <property type="entry name" value="RIBUL_P_3_EPIMER_2"/>
    <property type="match status" value="1"/>
</dbReference>
<dbReference type="EMBL" id="QZAA01000053">
    <property type="protein sequence ID" value="RQD77823.1"/>
    <property type="molecule type" value="Genomic_DNA"/>
</dbReference>
<dbReference type="SUPFAM" id="SSF51366">
    <property type="entry name" value="Ribulose-phoshate binding barrel"/>
    <property type="match status" value="1"/>
</dbReference>
<dbReference type="PROSITE" id="PS01085">
    <property type="entry name" value="RIBUL_P_3_EPIMER_1"/>
    <property type="match status" value="1"/>
</dbReference>
<dbReference type="GO" id="GO:0006098">
    <property type="term" value="P:pentose-phosphate shunt"/>
    <property type="evidence" value="ECO:0007669"/>
    <property type="project" value="UniProtKB-UniRule"/>
</dbReference>
<comment type="caution">
    <text evidence="15">The sequence shown here is derived from an EMBL/GenBank/DDBJ whole genome shotgun (WGS) entry which is preliminary data.</text>
</comment>
<name>A0A424YHT4_9FIRM</name>
<evidence type="ECO:0000256" key="2">
    <source>
        <dbReference type="ARBA" id="ARBA00001936"/>
    </source>
</evidence>
<feature type="binding site" evidence="10 13">
    <location>
        <position position="65"/>
    </location>
    <ligand>
        <name>a divalent metal cation</name>
        <dbReference type="ChEBI" id="CHEBI:60240"/>
    </ligand>
</feature>
<dbReference type="Pfam" id="PF00834">
    <property type="entry name" value="Ribul_P_3_epim"/>
    <property type="match status" value="1"/>
</dbReference>
<feature type="binding site" evidence="10 14">
    <location>
        <position position="7"/>
    </location>
    <ligand>
        <name>substrate</name>
    </ligand>
</feature>
<evidence type="ECO:0000256" key="12">
    <source>
        <dbReference type="PIRSR" id="PIRSR001461-1"/>
    </source>
</evidence>
<comment type="cofactor">
    <cofactor evidence="2">
        <name>Mn(2+)</name>
        <dbReference type="ChEBI" id="CHEBI:29035"/>
    </cofactor>
</comment>
<evidence type="ECO:0000256" key="8">
    <source>
        <dbReference type="ARBA" id="ARBA00022723"/>
    </source>
</evidence>
<evidence type="ECO:0000256" key="11">
    <source>
        <dbReference type="PIRNR" id="PIRNR001461"/>
    </source>
</evidence>
<dbReference type="CDD" id="cd00429">
    <property type="entry name" value="RPE"/>
    <property type="match status" value="1"/>
</dbReference>
<dbReference type="PIRSF" id="PIRSF001461">
    <property type="entry name" value="RPE"/>
    <property type="match status" value="1"/>
</dbReference>
<dbReference type="GO" id="GO:0005737">
    <property type="term" value="C:cytoplasm"/>
    <property type="evidence" value="ECO:0007669"/>
    <property type="project" value="UniProtKB-ARBA"/>
</dbReference>
<feature type="binding site" evidence="10 14">
    <location>
        <begin position="141"/>
        <end position="144"/>
    </location>
    <ligand>
        <name>substrate</name>
    </ligand>
</feature>
<dbReference type="NCBIfam" id="TIGR01163">
    <property type="entry name" value="rpe"/>
    <property type="match status" value="1"/>
</dbReference>
<dbReference type="InterPro" id="IPR013785">
    <property type="entry name" value="Aldolase_TIM"/>
</dbReference>
<comment type="cofactor">
    <cofactor evidence="5">
        <name>Fe(2+)</name>
        <dbReference type="ChEBI" id="CHEBI:29033"/>
    </cofactor>
</comment>
<feature type="binding site" evidence="10 13">
    <location>
        <position position="32"/>
    </location>
    <ligand>
        <name>a divalent metal cation</name>
        <dbReference type="ChEBI" id="CHEBI:60240"/>
    </ligand>
</feature>